<keyword evidence="3" id="KW-1185">Reference proteome</keyword>
<dbReference type="Proteomes" id="UP000242329">
    <property type="component" value="Unassembled WGS sequence"/>
</dbReference>
<accession>A0A1M5LXH2</accession>
<reference evidence="3" key="1">
    <citation type="submission" date="2016-11" db="EMBL/GenBank/DDBJ databases">
        <authorList>
            <person name="Varghese N."/>
            <person name="Submissions S."/>
        </authorList>
    </citation>
    <scope>NUCLEOTIDE SEQUENCE [LARGE SCALE GENOMIC DNA]</scope>
    <source>
        <strain evidence="3">DSM 11003</strain>
    </source>
</reference>
<keyword evidence="1" id="KW-1133">Transmembrane helix</keyword>
<sequence>MQLKKHLFALLIVLLTTGILSAVVYFSNQYYSKTYNAAVQLTITNLAYIMLGIILGIIHITRQYNIYGKWKIDKLQIAVFTIPFLVFYLILIFNVQNIFIRYHVVINSFFKDAIGIIIGYSFISSFYKK</sequence>
<organism evidence="2 3">
    <name type="scientific">Thermosyntropha lipolytica DSM 11003</name>
    <dbReference type="NCBI Taxonomy" id="1123382"/>
    <lineage>
        <taxon>Bacteria</taxon>
        <taxon>Bacillati</taxon>
        <taxon>Bacillota</taxon>
        <taxon>Clostridia</taxon>
        <taxon>Eubacteriales</taxon>
        <taxon>Syntrophomonadaceae</taxon>
        <taxon>Thermosyntropha</taxon>
    </lineage>
</organism>
<dbReference type="RefSeq" id="WP_073090349.1">
    <property type="nucleotide sequence ID" value="NZ_FQWY01000009.1"/>
</dbReference>
<keyword evidence="1" id="KW-0472">Membrane</keyword>
<evidence type="ECO:0000313" key="2">
    <source>
        <dbReference type="EMBL" id="SHG69691.1"/>
    </source>
</evidence>
<protein>
    <submittedName>
        <fullName evidence="2">Uncharacterized protein</fullName>
    </submittedName>
</protein>
<feature type="transmembrane region" description="Helical" evidence="1">
    <location>
        <begin position="99"/>
        <end position="123"/>
    </location>
</feature>
<dbReference type="AlphaFoldDB" id="A0A1M5LXH2"/>
<feature type="transmembrane region" description="Helical" evidence="1">
    <location>
        <begin position="7"/>
        <end position="26"/>
    </location>
</feature>
<feature type="transmembrane region" description="Helical" evidence="1">
    <location>
        <begin position="72"/>
        <end position="93"/>
    </location>
</feature>
<feature type="transmembrane region" description="Helical" evidence="1">
    <location>
        <begin position="38"/>
        <end position="60"/>
    </location>
</feature>
<name>A0A1M5LXH2_9FIRM</name>
<keyword evidence="1" id="KW-0812">Transmembrane</keyword>
<gene>
    <name evidence="2" type="ORF">SAMN02745221_00781</name>
</gene>
<dbReference type="EMBL" id="FQWY01000009">
    <property type="protein sequence ID" value="SHG69691.1"/>
    <property type="molecule type" value="Genomic_DNA"/>
</dbReference>
<evidence type="ECO:0000256" key="1">
    <source>
        <dbReference type="SAM" id="Phobius"/>
    </source>
</evidence>
<proteinExistence type="predicted"/>
<evidence type="ECO:0000313" key="3">
    <source>
        <dbReference type="Proteomes" id="UP000242329"/>
    </source>
</evidence>